<evidence type="ECO:0000256" key="1">
    <source>
        <dbReference type="SAM" id="Phobius"/>
    </source>
</evidence>
<accession>A0A073KBK9</accession>
<name>A0A073KBK9_9BACI</name>
<keyword evidence="1" id="KW-0812">Transmembrane</keyword>
<feature type="transmembrane region" description="Helical" evidence="1">
    <location>
        <begin position="7"/>
        <end position="25"/>
    </location>
</feature>
<dbReference type="AlphaFoldDB" id="A0A073KBK9"/>
<protein>
    <submittedName>
        <fullName evidence="2">Uncharacterized protein</fullName>
    </submittedName>
</protein>
<dbReference type="Proteomes" id="UP000027778">
    <property type="component" value="Unassembled WGS sequence"/>
</dbReference>
<dbReference type="STRING" id="574375.AZF08_20530"/>
<organism evidence="2 3">
    <name type="scientific">Bacillus gaemokensis</name>
    <dbReference type="NCBI Taxonomy" id="574375"/>
    <lineage>
        <taxon>Bacteria</taxon>
        <taxon>Bacillati</taxon>
        <taxon>Bacillota</taxon>
        <taxon>Bacilli</taxon>
        <taxon>Bacillales</taxon>
        <taxon>Bacillaceae</taxon>
        <taxon>Bacillus</taxon>
        <taxon>Bacillus cereus group</taxon>
    </lineage>
</organism>
<comment type="caution">
    <text evidence="2">The sequence shown here is derived from an EMBL/GenBank/DDBJ whole genome shotgun (WGS) entry which is preliminary data.</text>
</comment>
<proteinExistence type="predicted"/>
<evidence type="ECO:0000313" key="2">
    <source>
        <dbReference type="EMBL" id="KEK23896.1"/>
    </source>
</evidence>
<reference evidence="2 3" key="1">
    <citation type="submission" date="2014-06" db="EMBL/GenBank/DDBJ databases">
        <title>Draft genome sequence of Bacillus gaemokensis JCM 15801 (MCCC 1A00707).</title>
        <authorList>
            <person name="Lai Q."/>
            <person name="Liu Y."/>
            <person name="Shao Z."/>
        </authorList>
    </citation>
    <scope>NUCLEOTIDE SEQUENCE [LARGE SCALE GENOMIC DNA]</scope>
    <source>
        <strain evidence="2 3">JCM 15801</strain>
    </source>
</reference>
<sequence>MSKDTKILIKLFIGYTVFTALISYGDLYFNESHKFNYYNLGIPFWCTPWMFIIGKKFNMFEGDE</sequence>
<evidence type="ECO:0000313" key="3">
    <source>
        <dbReference type="Proteomes" id="UP000027778"/>
    </source>
</evidence>
<gene>
    <name evidence="2" type="ORF">BAGA_05500</name>
</gene>
<keyword evidence="1" id="KW-0472">Membrane</keyword>
<keyword evidence="1" id="KW-1133">Transmembrane helix</keyword>
<dbReference type="EMBL" id="JOTM01000011">
    <property type="protein sequence ID" value="KEK23896.1"/>
    <property type="molecule type" value="Genomic_DNA"/>
</dbReference>
<keyword evidence="3" id="KW-1185">Reference proteome</keyword>